<dbReference type="Pfam" id="PF18199">
    <property type="entry name" value="Dynein_C"/>
    <property type="match status" value="1"/>
</dbReference>
<dbReference type="InterPro" id="IPR043160">
    <property type="entry name" value="Dynein_C_barrel"/>
</dbReference>
<dbReference type="InterPro" id="IPR041228">
    <property type="entry name" value="Dynein_C"/>
</dbReference>
<dbReference type="GO" id="GO:0030286">
    <property type="term" value="C:dynein complex"/>
    <property type="evidence" value="ECO:0007669"/>
    <property type="project" value="InterPro"/>
</dbReference>
<feature type="domain" description="Dynein heavy chain C-terminal" evidence="1">
    <location>
        <begin position="1"/>
        <end position="73"/>
    </location>
</feature>
<name>A0A8X6YUP5_9ARAC</name>
<evidence type="ECO:0000313" key="3">
    <source>
        <dbReference type="Proteomes" id="UP000886998"/>
    </source>
</evidence>
<dbReference type="PANTHER" id="PTHR22878">
    <property type="entry name" value="DYNEIN HEAVY CHAIN 6, AXONEMAL-LIKE-RELATED"/>
    <property type="match status" value="1"/>
</dbReference>
<gene>
    <name evidence="2" type="primary">DNAH3</name>
    <name evidence="2" type="ORF">TNIN_406691</name>
</gene>
<comment type="caution">
    <text evidence="2">The sequence shown here is derived from an EMBL/GenBank/DDBJ whole genome shotgun (WGS) entry which is preliminary data.</text>
</comment>
<dbReference type="Gene3D" id="3.10.490.20">
    <property type="match status" value="1"/>
</dbReference>
<dbReference type="Proteomes" id="UP000886998">
    <property type="component" value="Unassembled WGS sequence"/>
</dbReference>
<reference evidence="2" key="1">
    <citation type="submission" date="2020-08" db="EMBL/GenBank/DDBJ databases">
        <title>Multicomponent nature underlies the extraordinary mechanical properties of spider dragline silk.</title>
        <authorList>
            <person name="Kono N."/>
            <person name="Nakamura H."/>
            <person name="Mori M."/>
            <person name="Yoshida Y."/>
            <person name="Ohtoshi R."/>
            <person name="Malay A.D."/>
            <person name="Moran D.A.P."/>
            <person name="Tomita M."/>
            <person name="Numata K."/>
            <person name="Arakawa K."/>
        </authorList>
    </citation>
    <scope>NUCLEOTIDE SEQUENCE</scope>
</reference>
<dbReference type="GO" id="GO:0007018">
    <property type="term" value="P:microtubule-based movement"/>
    <property type="evidence" value="ECO:0007669"/>
    <property type="project" value="InterPro"/>
</dbReference>
<keyword evidence="3" id="KW-1185">Reference proteome</keyword>
<organism evidence="2 3">
    <name type="scientific">Trichonephila inaurata madagascariensis</name>
    <dbReference type="NCBI Taxonomy" id="2747483"/>
    <lineage>
        <taxon>Eukaryota</taxon>
        <taxon>Metazoa</taxon>
        <taxon>Ecdysozoa</taxon>
        <taxon>Arthropoda</taxon>
        <taxon>Chelicerata</taxon>
        <taxon>Arachnida</taxon>
        <taxon>Araneae</taxon>
        <taxon>Araneomorphae</taxon>
        <taxon>Entelegynae</taxon>
        <taxon>Araneoidea</taxon>
        <taxon>Nephilidae</taxon>
        <taxon>Trichonephila</taxon>
        <taxon>Trichonephila inaurata</taxon>
    </lineage>
</organism>
<dbReference type="InterPro" id="IPR026983">
    <property type="entry name" value="DHC"/>
</dbReference>
<dbReference type="GO" id="GO:0045505">
    <property type="term" value="F:dynein intermediate chain binding"/>
    <property type="evidence" value="ECO:0007669"/>
    <property type="project" value="InterPro"/>
</dbReference>
<dbReference type="PANTHER" id="PTHR22878:SF70">
    <property type="entry name" value="DYNEIN HEAVY CHAIN 2, AXONEMAL"/>
    <property type="match status" value="1"/>
</dbReference>
<evidence type="ECO:0000313" key="2">
    <source>
        <dbReference type="EMBL" id="GFY78222.1"/>
    </source>
</evidence>
<proteinExistence type="predicted"/>
<dbReference type="AlphaFoldDB" id="A0A8X6YUP5"/>
<accession>A0A8X6YUP5</accession>
<feature type="non-terminal residue" evidence="2">
    <location>
        <position position="75"/>
    </location>
</feature>
<dbReference type="OrthoDB" id="6421011at2759"/>
<protein>
    <submittedName>
        <fullName evidence="2">Dynein heavy chain 3, axonemal</fullName>
    </submittedName>
</protein>
<dbReference type="EMBL" id="BMAV01022876">
    <property type="protein sequence ID" value="GFY78222.1"/>
    <property type="molecule type" value="Genomic_DNA"/>
</dbReference>
<evidence type="ECO:0000259" key="1">
    <source>
        <dbReference type="Pfam" id="PF18199"/>
    </source>
</evidence>
<sequence>VSQNYARKYHIPIDFLGYQFEVLSNETEVDAKPEDGAYVVGLFLEGARWDRVRMILNESYPKVLYDTLPVVSFLI</sequence>
<dbReference type="GO" id="GO:0051959">
    <property type="term" value="F:dynein light intermediate chain binding"/>
    <property type="evidence" value="ECO:0007669"/>
    <property type="project" value="InterPro"/>
</dbReference>